<feature type="region of interest" description="Disordered" evidence="6">
    <location>
        <begin position="606"/>
        <end position="960"/>
    </location>
</feature>
<proteinExistence type="inferred from homology"/>
<evidence type="ECO:0000313" key="8">
    <source>
        <dbReference type="RefSeq" id="XP_017019447.1"/>
    </source>
</evidence>
<feature type="compositionally biased region" description="Basic and acidic residues" evidence="6">
    <location>
        <begin position="744"/>
        <end position="756"/>
    </location>
</feature>
<accession>A0A6P4HTQ2</accession>
<dbReference type="GO" id="GO:0015630">
    <property type="term" value="C:microtubule cytoskeleton"/>
    <property type="evidence" value="ECO:0007669"/>
    <property type="project" value="InterPro"/>
</dbReference>
<feature type="region of interest" description="Disordered" evidence="6">
    <location>
        <begin position="354"/>
        <end position="384"/>
    </location>
</feature>
<feature type="region of interest" description="Disordered" evidence="6">
    <location>
        <begin position="418"/>
        <end position="503"/>
    </location>
</feature>
<feature type="region of interest" description="Disordered" evidence="6">
    <location>
        <begin position="63"/>
        <end position="99"/>
    </location>
</feature>
<feature type="compositionally biased region" description="Low complexity" evidence="6">
    <location>
        <begin position="767"/>
        <end position="792"/>
    </location>
</feature>
<keyword evidence="3" id="KW-0963">Cytoplasm</keyword>
<name>A0A6P4HTQ2_DROKI</name>
<feature type="compositionally biased region" description="Low complexity" evidence="6">
    <location>
        <begin position="1093"/>
        <end position="1127"/>
    </location>
</feature>
<protein>
    <submittedName>
        <fullName evidence="8">Uncharacterized protein ens isoform X14</fullName>
    </submittedName>
</protein>
<feature type="compositionally biased region" description="Polar residues" evidence="6">
    <location>
        <begin position="569"/>
        <end position="580"/>
    </location>
</feature>
<evidence type="ECO:0000256" key="6">
    <source>
        <dbReference type="SAM" id="MobiDB-lite"/>
    </source>
</evidence>
<feature type="compositionally biased region" description="Low complexity" evidence="6">
    <location>
        <begin position="725"/>
        <end position="742"/>
    </location>
</feature>
<keyword evidence="5" id="KW-0206">Cytoskeleton</keyword>
<keyword evidence="7" id="KW-1185">Reference proteome</keyword>
<dbReference type="AlphaFoldDB" id="A0A6P4HTQ2"/>
<feature type="compositionally biased region" description="Basic and acidic residues" evidence="6">
    <location>
        <begin position="711"/>
        <end position="724"/>
    </location>
</feature>
<feature type="compositionally biased region" description="Basic and acidic residues" evidence="6">
    <location>
        <begin position="663"/>
        <end position="672"/>
    </location>
</feature>
<dbReference type="Pfam" id="PF05672">
    <property type="entry name" value="MAP7"/>
    <property type="match status" value="1"/>
</dbReference>
<dbReference type="InterPro" id="IPR051483">
    <property type="entry name" value="MAP7_domain-containing"/>
</dbReference>
<feature type="region of interest" description="Disordered" evidence="6">
    <location>
        <begin position="210"/>
        <end position="254"/>
    </location>
</feature>
<feature type="compositionally biased region" description="Low complexity" evidence="6">
    <location>
        <begin position="678"/>
        <end position="689"/>
    </location>
</feature>
<feature type="region of interest" description="Disordered" evidence="6">
    <location>
        <begin position="975"/>
        <end position="1148"/>
    </location>
</feature>
<feature type="compositionally biased region" description="Low complexity" evidence="6">
    <location>
        <begin position="308"/>
        <end position="329"/>
    </location>
</feature>
<reference evidence="8" key="1">
    <citation type="submission" date="2025-08" db="UniProtKB">
        <authorList>
            <consortium name="RefSeq"/>
        </authorList>
    </citation>
    <scope>IDENTIFICATION</scope>
    <source>
        <strain evidence="8">14028-0561.14</strain>
        <tissue evidence="8">Whole fly</tissue>
    </source>
</reference>
<dbReference type="RefSeq" id="XP_017019447.1">
    <property type="nucleotide sequence ID" value="XM_017163958.2"/>
</dbReference>
<feature type="compositionally biased region" description="Basic and acidic residues" evidence="6">
    <location>
        <begin position="975"/>
        <end position="1070"/>
    </location>
</feature>
<dbReference type="OrthoDB" id="6433611at2759"/>
<feature type="compositionally biased region" description="Low complexity" evidence="6">
    <location>
        <begin position="819"/>
        <end position="835"/>
    </location>
</feature>
<comment type="subcellular location">
    <subcellularLocation>
        <location evidence="1">Cytoplasm</location>
        <location evidence="1">Cytoskeleton</location>
    </subcellularLocation>
</comment>
<feature type="region of interest" description="Disordered" evidence="6">
    <location>
        <begin position="1"/>
        <end position="49"/>
    </location>
</feature>
<evidence type="ECO:0000313" key="7">
    <source>
        <dbReference type="Proteomes" id="UP001652661"/>
    </source>
</evidence>
<feature type="compositionally biased region" description="Polar residues" evidence="6">
    <location>
        <begin position="9"/>
        <end position="18"/>
    </location>
</feature>
<feature type="region of interest" description="Disordered" evidence="6">
    <location>
        <begin position="563"/>
        <end position="582"/>
    </location>
</feature>
<feature type="compositionally biased region" description="Polar residues" evidence="6">
    <location>
        <begin position="369"/>
        <end position="378"/>
    </location>
</feature>
<sequence>MASLGGQHENISNNPEVENTSKRPESREGSAERKAHAFAPAKSAVKSTTTTVCGAGATLHWFAQVGGGGTSSEEDTQASKDREEKLKYARDRQNEERQRKIEELRAQAEAAQRYREQKEEERRRRIEEIRVRDTEKRHQVEERKKAIFEAEKERREYILKKNQERDSRIEVKKRDRNSIGFAFGSSTPRLLDVPADYGLVSPSAFWGQRRSTSISNVAGASLSRRSSERELADSGAKKRASSSTDRHDDHRRKSSSMYEVFNWGYSNDEPPKRFSLSIAGSEINIDGPANPPSSSSNKAAIAHRPNPTATTIITPSTTGSGHNNNYNHNSYRKEDSVDTSPMVFRSVYRRKTDLMPTIPSPRDGHYYGSRSSLSTTPARTPGRAYSMNRLDQLAQPIRRNGEHVRAILERERRERELEMLDETSSLGGGSGGRRGPSRSRRAGSAGSGSSSAAGIMSRSMTHLAGGGGQQRERGKYSLGGGISTSFRPLASGAGGQRDTTSKSMTQISSWSVYGSTAPQQPNYHHNLHQRQSTLGLQTAATKKYLQSSFASTSSFNASLRANATGRGRGQQQQYANSTNPHRFFDFDPNSLLLMNSASLLVNAGSRSGNATPGGHYNSSSRPGSAMSTSTNVSTSGLVPRRPATAPRKPRPASIAGTGMSLDEINKLKKDQQKPPVKTTAASPSAQTTPKRTANLMSTSMIVTSSSTRLSSAEKKTTTPKREPLAPKAASASKALSSRTASSERISRLSKEPKTKDTSAMTRSMIVTSSSSSSSTMTTATKAAPAAQAAPATAPAPTPAPVPAAEQNGLAKEAEKKPAEVPVPAATAELPVPVAPSVSKAEKEALNSSEKTEEVARQEEQVTTLPVDSLPEALVTSVNVEEKADEGTEKETPKQPQEQAAPKKPRSKENSEVRELTPPEGGDLMTASMMAKKITTEEEAKAALAERRRLAREEAERQAELERQRLEAERLAELKAQEEEAERQRLFEEESTRLAEEQRRAEEERLRKAIEEAQQREKEEQRKLEEEEKQRLEREEAEKKAKEEAEKQRVEVAERLKREEKEREERRKRVEAIMSRTRKAGGAASTPAKDSNDKAASATSAAPADSSSSNSDSGSSNNSAGGSPSSTTDAKPAQEAVTEPPNSQAMYEQSVLDKENSLINSFSSMIIDENAKNLQQVSNGKLLVDFEGSNAAPAVANGNGHIESVNNKNDINLLQDVVAPVASQLIDLSIESQQDLHLNNNNSLLTSTAATTTLVTADSHENKDISLL</sequence>
<dbReference type="PANTHER" id="PTHR15073">
    <property type="entry name" value="MICROTUBULE-ASSOCIATED PROTEIN"/>
    <property type="match status" value="1"/>
</dbReference>
<feature type="compositionally biased region" description="Basic and acidic residues" evidence="6">
    <location>
        <begin position="839"/>
        <end position="859"/>
    </location>
</feature>
<feature type="compositionally biased region" description="Basic and acidic residues" evidence="6">
    <location>
        <begin position="160"/>
        <end position="177"/>
    </location>
</feature>
<dbReference type="PANTHER" id="PTHR15073:SF18">
    <property type="entry name" value="ENSCONSIN, ISOFORM F"/>
    <property type="match status" value="1"/>
</dbReference>
<comment type="similarity">
    <text evidence="2">Belongs to the MAP7 family.</text>
</comment>
<evidence type="ECO:0000256" key="3">
    <source>
        <dbReference type="ARBA" id="ARBA00022490"/>
    </source>
</evidence>
<feature type="compositionally biased region" description="Basic and acidic residues" evidence="6">
    <location>
        <begin position="933"/>
        <end position="960"/>
    </location>
</feature>
<evidence type="ECO:0000256" key="5">
    <source>
        <dbReference type="ARBA" id="ARBA00023212"/>
    </source>
</evidence>
<feature type="region of interest" description="Disordered" evidence="6">
    <location>
        <begin position="308"/>
        <end position="334"/>
    </location>
</feature>
<feature type="compositionally biased region" description="Basic and acidic residues" evidence="6">
    <location>
        <begin position="225"/>
        <end position="236"/>
    </location>
</feature>
<feature type="compositionally biased region" description="Polar residues" evidence="6">
    <location>
        <begin position="757"/>
        <end position="766"/>
    </location>
</feature>
<feature type="compositionally biased region" description="Basic and acidic residues" evidence="6">
    <location>
        <begin position="906"/>
        <end position="916"/>
    </location>
</feature>
<feature type="compositionally biased region" description="Basic and acidic residues" evidence="6">
    <location>
        <begin position="879"/>
        <end position="892"/>
    </location>
</feature>
<evidence type="ECO:0000256" key="1">
    <source>
        <dbReference type="ARBA" id="ARBA00004245"/>
    </source>
</evidence>
<feature type="region of interest" description="Disordered" evidence="6">
    <location>
        <begin position="160"/>
        <end position="189"/>
    </location>
</feature>
<evidence type="ECO:0000256" key="2">
    <source>
        <dbReference type="ARBA" id="ARBA00007525"/>
    </source>
</evidence>
<dbReference type="Proteomes" id="UP001652661">
    <property type="component" value="Chromosome 3L"/>
</dbReference>
<feature type="compositionally biased region" description="Low complexity" evidence="6">
    <location>
        <begin position="696"/>
        <end position="707"/>
    </location>
</feature>
<dbReference type="GO" id="GO:0000226">
    <property type="term" value="P:microtubule cytoskeleton organization"/>
    <property type="evidence" value="ECO:0007669"/>
    <property type="project" value="InterPro"/>
</dbReference>
<feature type="compositionally biased region" description="Polar residues" evidence="6">
    <location>
        <begin position="606"/>
        <end position="636"/>
    </location>
</feature>
<dbReference type="InterPro" id="IPR008604">
    <property type="entry name" value="MAP7_fam"/>
</dbReference>
<keyword evidence="4" id="KW-0175">Coiled coil</keyword>
<feature type="compositionally biased region" description="Low complexity" evidence="6">
    <location>
        <begin position="442"/>
        <end position="459"/>
    </location>
</feature>
<feature type="compositionally biased region" description="Basic and acidic residues" evidence="6">
    <location>
        <begin position="77"/>
        <end position="99"/>
    </location>
</feature>
<organism evidence="7 8">
    <name type="scientific">Drosophila kikkawai</name>
    <name type="common">Fruit fly</name>
    <dbReference type="NCBI Taxonomy" id="30033"/>
    <lineage>
        <taxon>Eukaryota</taxon>
        <taxon>Metazoa</taxon>
        <taxon>Ecdysozoa</taxon>
        <taxon>Arthropoda</taxon>
        <taxon>Hexapoda</taxon>
        <taxon>Insecta</taxon>
        <taxon>Pterygota</taxon>
        <taxon>Neoptera</taxon>
        <taxon>Endopterygota</taxon>
        <taxon>Diptera</taxon>
        <taxon>Brachycera</taxon>
        <taxon>Muscomorpha</taxon>
        <taxon>Ephydroidea</taxon>
        <taxon>Drosophilidae</taxon>
        <taxon>Drosophila</taxon>
        <taxon>Sophophora</taxon>
    </lineage>
</organism>
<feature type="compositionally biased region" description="Basic and acidic residues" evidence="6">
    <location>
        <begin position="19"/>
        <end position="35"/>
    </location>
</feature>
<evidence type="ECO:0000256" key="4">
    <source>
        <dbReference type="ARBA" id="ARBA00023054"/>
    </source>
</evidence>
<gene>
    <name evidence="8" type="primary">ens</name>
</gene>